<dbReference type="InterPro" id="IPR050194">
    <property type="entry name" value="Glycosyltransferase_grp1"/>
</dbReference>
<dbReference type="EC" id="2.4.-.-" evidence="5"/>
<evidence type="ECO:0000313" key="5">
    <source>
        <dbReference type="EMBL" id="EEG26808.1"/>
    </source>
</evidence>
<proteinExistence type="predicted"/>
<organism evidence="5 6">
    <name type="scientific">Corynebacterium matruchotii ATCC 33806</name>
    <dbReference type="NCBI Taxonomy" id="566549"/>
    <lineage>
        <taxon>Bacteria</taxon>
        <taxon>Bacillati</taxon>
        <taxon>Actinomycetota</taxon>
        <taxon>Actinomycetes</taxon>
        <taxon>Mycobacteriales</taxon>
        <taxon>Corynebacteriaceae</taxon>
        <taxon>Corynebacterium</taxon>
    </lineage>
</organism>
<dbReference type="HOGENOM" id="CLU_009583_2_0_11"/>
<sequence>MVLPMHIAVFTDYYLPTLGGVQTSIKAQKDTLEAAGHRVTVFCPLHEPSGDPTVVQLPTSKVIKPDNYPYTWPPKRAKWFAQNYMDSIEPVDVVHVHSEMAAAAAGVHVARSRGLPLVQTMHGRVDVYTQCVLPFPAATSVLLSWLYNRNNPVRPVTLRDAPYTRTALARRMWKLMVNQANYADHVIVPSHHFAHKLQYQGVNKPLTVLSNGLEPTLLSQLRAIKPREYAGGDTEFRIMWCGRVSQEKRPIDFLRAIRQLPENVVVNMYGSGPAMKSVRRYITRHRLSGRVTLHGPVPQQTVLTAMQEHHLFASTSYDFDNQPMVLLEAHAAGTPVLLCDPDLTEVVPTEGTVLTATPDSQSIAAAVRELMAHPARVREMSDYLLKSCDSTLQQPLTEQLLGVYESVLQPSA</sequence>
<dbReference type="InterPro" id="IPR001296">
    <property type="entry name" value="Glyco_trans_1"/>
</dbReference>
<dbReference type="SUPFAM" id="SSF53756">
    <property type="entry name" value="UDP-Glycosyltransferase/glycogen phosphorylase"/>
    <property type="match status" value="1"/>
</dbReference>
<feature type="domain" description="Glycosyl transferase family 1" evidence="3">
    <location>
        <begin position="233"/>
        <end position="382"/>
    </location>
</feature>
<dbReference type="EMBL" id="ACEB01000022">
    <property type="protein sequence ID" value="EEG26808.1"/>
    <property type="molecule type" value="Genomic_DNA"/>
</dbReference>
<keyword evidence="1 5" id="KW-0328">Glycosyltransferase</keyword>
<evidence type="ECO:0000259" key="3">
    <source>
        <dbReference type="Pfam" id="PF00534"/>
    </source>
</evidence>
<evidence type="ECO:0000259" key="4">
    <source>
        <dbReference type="Pfam" id="PF13439"/>
    </source>
</evidence>
<dbReference type="Proteomes" id="UP000006247">
    <property type="component" value="Unassembled WGS sequence"/>
</dbReference>
<protein>
    <submittedName>
        <fullName evidence="5">Glycosyltransferase, group 1 family protein</fullName>
        <ecNumber evidence="5">2.4.-.-</ecNumber>
    </submittedName>
</protein>
<dbReference type="GO" id="GO:1903509">
    <property type="term" value="P:liposaccharide metabolic process"/>
    <property type="evidence" value="ECO:0007669"/>
    <property type="project" value="UniProtKB-ARBA"/>
</dbReference>
<reference evidence="5 6" key="1">
    <citation type="submission" date="2009-01" db="EMBL/GenBank/DDBJ databases">
        <authorList>
            <person name="Fulton L."/>
            <person name="Clifton S."/>
            <person name="Chinwalla A.T."/>
            <person name="Mitreva M."/>
            <person name="Sodergren E."/>
            <person name="Weinstock G."/>
            <person name="Clifton S."/>
            <person name="Dooling D.J."/>
            <person name="Fulton B."/>
            <person name="Minx P."/>
            <person name="Pepin K.H."/>
            <person name="Johnson M."/>
            <person name="Bhonagiri V."/>
            <person name="Nash W.E."/>
            <person name="Mardis E.R."/>
            <person name="Wilson R.K."/>
        </authorList>
    </citation>
    <scope>NUCLEOTIDE SEQUENCE [LARGE SCALE GENOMIC DNA]</scope>
    <source>
        <strain evidence="5 6">ATCC 33806</strain>
    </source>
</reference>
<dbReference type="PANTHER" id="PTHR45947:SF3">
    <property type="entry name" value="SULFOQUINOVOSYL TRANSFERASE SQD2"/>
    <property type="match status" value="1"/>
</dbReference>
<dbReference type="GO" id="GO:0016757">
    <property type="term" value="F:glycosyltransferase activity"/>
    <property type="evidence" value="ECO:0007669"/>
    <property type="project" value="UniProtKB-KW"/>
</dbReference>
<keyword evidence="2 5" id="KW-0808">Transferase</keyword>
<dbReference type="PANTHER" id="PTHR45947">
    <property type="entry name" value="SULFOQUINOVOSYL TRANSFERASE SQD2"/>
    <property type="match status" value="1"/>
</dbReference>
<evidence type="ECO:0000313" key="6">
    <source>
        <dbReference type="Proteomes" id="UP000006247"/>
    </source>
</evidence>
<dbReference type="Gene3D" id="3.40.50.2000">
    <property type="entry name" value="Glycogen Phosphorylase B"/>
    <property type="match status" value="2"/>
</dbReference>
<dbReference type="Pfam" id="PF00534">
    <property type="entry name" value="Glycos_transf_1"/>
    <property type="match status" value="1"/>
</dbReference>
<dbReference type="GO" id="GO:1901137">
    <property type="term" value="P:carbohydrate derivative biosynthetic process"/>
    <property type="evidence" value="ECO:0007669"/>
    <property type="project" value="UniProtKB-ARBA"/>
</dbReference>
<dbReference type="InterPro" id="IPR028098">
    <property type="entry name" value="Glyco_trans_4-like_N"/>
</dbReference>
<evidence type="ECO:0000256" key="1">
    <source>
        <dbReference type="ARBA" id="ARBA00022676"/>
    </source>
</evidence>
<comment type="caution">
    <text evidence="5">The sequence shown here is derived from an EMBL/GenBank/DDBJ whole genome shotgun (WGS) entry which is preliminary data.</text>
</comment>
<dbReference type="Pfam" id="PF13439">
    <property type="entry name" value="Glyco_transf_4"/>
    <property type="match status" value="1"/>
</dbReference>
<dbReference type="AlphaFoldDB" id="C0E3R5"/>
<accession>C0E3R5</accession>
<name>C0E3R5_9CORY</name>
<feature type="domain" description="Glycosyltransferase subfamily 4-like N-terminal" evidence="4">
    <location>
        <begin position="19"/>
        <end position="215"/>
    </location>
</feature>
<gene>
    <name evidence="5" type="ORF">CORMATOL_01630</name>
</gene>
<evidence type="ECO:0000256" key="2">
    <source>
        <dbReference type="ARBA" id="ARBA00022679"/>
    </source>
</evidence>